<protein>
    <submittedName>
        <fullName evidence="5">Short-chain dehydrogenase TIC 32, chloroplastic-like isoform X1</fullName>
    </submittedName>
</protein>
<dbReference type="eggNOG" id="KOG1208">
    <property type="taxonomic scope" value="Eukaryota"/>
</dbReference>
<evidence type="ECO:0000313" key="5">
    <source>
        <dbReference type="RefSeq" id="XP_004515884.1"/>
    </source>
</evidence>
<dbReference type="STRING" id="3827.A0A1S2Z6F2"/>
<evidence type="ECO:0000256" key="3">
    <source>
        <dbReference type="RuleBase" id="RU000363"/>
    </source>
</evidence>
<dbReference type="Proteomes" id="UP000087171">
    <property type="component" value="Unplaced"/>
</dbReference>
<dbReference type="AlphaFoldDB" id="A0A1S2Z6F2"/>
<dbReference type="Gene3D" id="3.40.50.720">
    <property type="entry name" value="NAD(P)-binding Rossmann-like Domain"/>
    <property type="match status" value="1"/>
</dbReference>
<name>A0A1S2Z6F2_CICAR</name>
<keyword evidence="2" id="KW-0560">Oxidoreductase</keyword>
<comment type="similarity">
    <text evidence="1 3">Belongs to the short-chain dehydrogenases/reductases (SDR) family.</text>
</comment>
<dbReference type="OrthoDB" id="191139at2759"/>
<dbReference type="KEGG" id="cam:101509179"/>
<dbReference type="PaxDb" id="3827-XP_004515884.1"/>
<dbReference type="SUPFAM" id="SSF51735">
    <property type="entry name" value="NAD(P)-binding Rossmann-fold domains"/>
    <property type="match status" value="1"/>
</dbReference>
<dbReference type="RefSeq" id="XP_004515884.1">
    <property type="nucleotide sequence ID" value="XM_004515827.3"/>
</dbReference>
<accession>A0A1S2Z6F2</accession>
<gene>
    <name evidence="5" type="primary">LOC101509179</name>
</gene>
<dbReference type="InterPro" id="IPR002347">
    <property type="entry name" value="SDR_fam"/>
</dbReference>
<dbReference type="InterPro" id="IPR036291">
    <property type="entry name" value="NAD(P)-bd_dom_sf"/>
</dbReference>
<organism evidence="4 5">
    <name type="scientific">Cicer arietinum</name>
    <name type="common">Chickpea</name>
    <name type="synonym">Garbanzo</name>
    <dbReference type="NCBI Taxonomy" id="3827"/>
    <lineage>
        <taxon>Eukaryota</taxon>
        <taxon>Viridiplantae</taxon>
        <taxon>Streptophyta</taxon>
        <taxon>Embryophyta</taxon>
        <taxon>Tracheophyta</taxon>
        <taxon>Spermatophyta</taxon>
        <taxon>Magnoliopsida</taxon>
        <taxon>eudicotyledons</taxon>
        <taxon>Gunneridae</taxon>
        <taxon>Pentapetalae</taxon>
        <taxon>rosids</taxon>
        <taxon>fabids</taxon>
        <taxon>Fabales</taxon>
        <taxon>Fabaceae</taxon>
        <taxon>Papilionoideae</taxon>
        <taxon>50 kb inversion clade</taxon>
        <taxon>NPAAA clade</taxon>
        <taxon>Hologalegina</taxon>
        <taxon>IRL clade</taxon>
        <taxon>Cicereae</taxon>
        <taxon>Cicer</taxon>
    </lineage>
</organism>
<dbReference type="Pfam" id="PF00106">
    <property type="entry name" value="adh_short"/>
    <property type="match status" value="2"/>
</dbReference>
<dbReference type="PRINTS" id="PR00080">
    <property type="entry name" value="SDRFAMILY"/>
</dbReference>
<keyword evidence="4" id="KW-1185">Reference proteome</keyword>
<proteinExistence type="inferred from homology"/>
<sequence length="341" mass="37428">MKETIRYLAGIAGPSGFGSNSTAEQVTQDCSFLPPNLTALITGATSGIGAETARVLAKRGVRVVVGARDLKKGCEVREKIQKESPNAEIILLEIDLSSLASVQRFCSEFLALELPLNILINNAGVYSQNIEFSEEKIEMTFATNYLGHFLLTKMLLEKMIDTANKTGIQGRIINVSSVIHSWVKRTCFCFKDMLNGKSYNGTRAYAQSKLAMILHVKEMARQLKARNARVTINAVHPGIVRTGIIKAHKGLITDSLYFIASKLLKSISQGASTTCYVALSRKTEEVSGKYFADCNESYCSSLANDESEAKKLWNNTNTLLHKRLRQAAIGSSSSLFSRPCI</sequence>
<evidence type="ECO:0000256" key="1">
    <source>
        <dbReference type="ARBA" id="ARBA00006484"/>
    </source>
</evidence>
<dbReference type="PRINTS" id="PR00081">
    <property type="entry name" value="GDHRDH"/>
</dbReference>
<reference evidence="5" key="1">
    <citation type="submission" date="2025-08" db="UniProtKB">
        <authorList>
            <consortium name="RefSeq"/>
        </authorList>
    </citation>
    <scope>IDENTIFICATION</scope>
    <source>
        <tissue evidence="5">Etiolated seedlings</tissue>
    </source>
</reference>
<dbReference type="PANTHER" id="PTHR24320">
    <property type="entry name" value="RETINOL DEHYDROGENASE"/>
    <property type="match status" value="1"/>
</dbReference>
<dbReference type="CDD" id="cd05327">
    <property type="entry name" value="retinol-DH_like_SDR_c_like"/>
    <property type="match status" value="1"/>
</dbReference>
<evidence type="ECO:0000256" key="2">
    <source>
        <dbReference type="ARBA" id="ARBA00023002"/>
    </source>
</evidence>
<dbReference type="GeneID" id="101509179"/>
<dbReference type="PANTHER" id="PTHR24320:SF179">
    <property type="entry name" value="NAD(P)-BINDING ROSSMANN-FOLD PROTEIN"/>
    <property type="match status" value="1"/>
</dbReference>
<dbReference type="GO" id="GO:0016491">
    <property type="term" value="F:oxidoreductase activity"/>
    <property type="evidence" value="ECO:0007669"/>
    <property type="project" value="UniProtKB-KW"/>
</dbReference>
<evidence type="ECO:0000313" key="4">
    <source>
        <dbReference type="Proteomes" id="UP000087171"/>
    </source>
</evidence>